<protein>
    <recommendedName>
        <fullName evidence="4">Eisosome protein 1</fullName>
    </recommendedName>
</protein>
<evidence type="ECO:0000313" key="2">
    <source>
        <dbReference type="EMBL" id="KAL1880231.1"/>
    </source>
</evidence>
<dbReference type="PANTHER" id="PTHR28298">
    <property type="entry name" value="EISOSOME PROTEIN 1"/>
    <property type="match status" value="1"/>
</dbReference>
<name>A0ABR3XW48_9PEZI</name>
<feature type="compositionally biased region" description="Basic and acidic residues" evidence="1">
    <location>
        <begin position="498"/>
        <end position="574"/>
    </location>
</feature>
<sequence length="790" mass="86770">MASSSSNRAPSDPVLSHPTLSYYQSTRLKYARPQDLPSYPSMGLKADGAAASAAASLGWASSAKAIEHHENSSSSPIALAAAVQARDHDFLAQAIVPESDLPGQPMSKLATESARASSGSLKASASAWGSSAASLAFEAARTSPKAPQRDEARSLTRKNSLNAARASVSANARRRSASSPQAVEDTYPDQANAATNALSAATFASHRQTLVPVEEAGAVPFTTMNRNMFTSRPPVQPEVEEQQRADVLHASAVAMAKGMFDRQQKMIEASKQTETLRSSSFNRRRAASSPQPSRDDDSTIIGQPLNLQEAAYRLAQERLAKLRDEHQGHLQLQEYYGSAPLPSQRKGKLGTIRRKLTRRRSDSDSVLEDRKRSIAIRRQMSTLNAGLSKVDEQKRTKDREALLAAAHRNVRARLERMDQKVYEETGRIAPRKLTEWELKAHAAAQARSDNRQSHTQGMIDLGGGRFMAQEEVDEIAARRLKPLLDDIEAKAEEERERQLAERLDEERRKEEAEREKAREKEIQDIYRKLKDQNKEAEKARKAQAKQEAKARKEEEKNAQAEQKRQAQDEKKASKDGAQPGALHLREGSSGDDGDEAGENPPTEAPLDNDQAENREGTTRNMVRVLIGRNRRSSSPPLDDESTSPTAKVRNWFKSRFSRPRAKSSASTSDEATAERKEFVGGVRLRRERDGSSESVTGPNEGSVRDVALASAPDSGESEPSDANAMNVHSAAVDRRTVSSSDSSSSGQEFVEAPDDRPGRDFVIHRTLAERITGRGSGSVTRESRFSEIIE</sequence>
<gene>
    <name evidence="2" type="ORF">VTK73DRAFT_6059</name>
</gene>
<reference evidence="2 3" key="1">
    <citation type="journal article" date="2024" name="Commun. Biol.">
        <title>Comparative genomic analysis of thermophilic fungi reveals convergent evolutionary adaptations and gene losses.</title>
        <authorList>
            <person name="Steindorff A.S."/>
            <person name="Aguilar-Pontes M.V."/>
            <person name="Robinson A.J."/>
            <person name="Andreopoulos B."/>
            <person name="LaButti K."/>
            <person name="Kuo A."/>
            <person name="Mondo S."/>
            <person name="Riley R."/>
            <person name="Otillar R."/>
            <person name="Haridas S."/>
            <person name="Lipzen A."/>
            <person name="Grimwood J."/>
            <person name="Schmutz J."/>
            <person name="Clum A."/>
            <person name="Reid I.D."/>
            <person name="Moisan M.C."/>
            <person name="Butler G."/>
            <person name="Nguyen T.T.M."/>
            <person name="Dewar K."/>
            <person name="Conant G."/>
            <person name="Drula E."/>
            <person name="Henrissat B."/>
            <person name="Hansel C."/>
            <person name="Singer S."/>
            <person name="Hutchinson M.I."/>
            <person name="de Vries R.P."/>
            <person name="Natvig D.O."/>
            <person name="Powell A.J."/>
            <person name="Tsang A."/>
            <person name="Grigoriev I.V."/>
        </authorList>
    </citation>
    <scope>NUCLEOTIDE SEQUENCE [LARGE SCALE GENOMIC DNA]</scope>
    <source>
        <strain evidence="2 3">ATCC 24622</strain>
    </source>
</reference>
<proteinExistence type="predicted"/>
<feature type="region of interest" description="Disordered" evidence="1">
    <location>
        <begin position="139"/>
        <end position="186"/>
    </location>
</feature>
<dbReference type="EMBL" id="JAZHXJ010000034">
    <property type="protein sequence ID" value="KAL1880231.1"/>
    <property type="molecule type" value="Genomic_DNA"/>
</dbReference>
<feature type="compositionally biased region" description="Basic residues" evidence="1">
    <location>
        <begin position="650"/>
        <end position="661"/>
    </location>
</feature>
<dbReference type="Pfam" id="PF12757">
    <property type="entry name" value="Eisosome1"/>
    <property type="match status" value="1"/>
</dbReference>
<feature type="compositionally biased region" description="Low complexity" evidence="1">
    <location>
        <begin position="159"/>
        <end position="171"/>
    </location>
</feature>
<dbReference type="InterPro" id="IPR024527">
    <property type="entry name" value="Eisosome1"/>
</dbReference>
<accession>A0ABR3XW48</accession>
<comment type="caution">
    <text evidence="2">The sequence shown here is derived from an EMBL/GenBank/DDBJ whole genome shotgun (WGS) entry which is preliminary data.</text>
</comment>
<organism evidence="2 3">
    <name type="scientific">Phialemonium thermophilum</name>
    <dbReference type="NCBI Taxonomy" id="223376"/>
    <lineage>
        <taxon>Eukaryota</taxon>
        <taxon>Fungi</taxon>
        <taxon>Dikarya</taxon>
        <taxon>Ascomycota</taxon>
        <taxon>Pezizomycotina</taxon>
        <taxon>Sordariomycetes</taxon>
        <taxon>Sordariomycetidae</taxon>
        <taxon>Cephalothecales</taxon>
        <taxon>Cephalothecaceae</taxon>
        <taxon>Phialemonium</taxon>
    </lineage>
</organism>
<dbReference type="Proteomes" id="UP001586593">
    <property type="component" value="Unassembled WGS sequence"/>
</dbReference>
<feature type="compositionally biased region" description="Basic and acidic residues" evidence="1">
    <location>
        <begin position="672"/>
        <end position="691"/>
    </location>
</feature>
<feature type="region of interest" description="Disordered" evidence="1">
    <location>
        <begin position="272"/>
        <end position="300"/>
    </location>
</feature>
<evidence type="ECO:0000256" key="1">
    <source>
        <dbReference type="SAM" id="MobiDB-lite"/>
    </source>
</evidence>
<evidence type="ECO:0000313" key="3">
    <source>
        <dbReference type="Proteomes" id="UP001586593"/>
    </source>
</evidence>
<feature type="compositionally biased region" description="Low complexity" evidence="1">
    <location>
        <begin position="277"/>
        <end position="292"/>
    </location>
</feature>
<feature type="region of interest" description="Disordered" evidence="1">
    <location>
        <begin position="498"/>
        <end position="760"/>
    </location>
</feature>
<keyword evidence="3" id="KW-1185">Reference proteome</keyword>
<evidence type="ECO:0008006" key="4">
    <source>
        <dbReference type="Google" id="ProtNLM"/>
    </source>
</evidence>
<dbReference type="PANTHER" id="PTHR28298:SF1">
    <property type="entry name" value="EISOSOME PROTEIN 1"/>
    <property type="match status" value="1"/>
</dbReference>